<accession>A0A088E430</accession>
<evidence type="ECO:0000313" key="2">
    <source>
        <dbReference type="EMBL" id="AIM27194.1"/>
    </source>
</evidence>
<evidence type="ECO:0000313" key="4">
    <source>
        <dbReference type="EMBL" id="AKV76330.1"/>
    </source>
</evidence>
<evidence type="ECO:0000313" key="8">
    <source>
        <dbReference type="Proteomes" id="UP000029084"/>
    </source>
</evidence>
<dbReference type="EMBL" id="CP012174">
    <property type="protein sequence ID" value="AKV78581.1"/>
    <property type="molecule type" value="Genomic_DNA"/>
</dbReference>
<evidence type="ECO:0000313" key="13">
    <source>
        <dbReference type="Proteomes" id="UP000068832"/>
    </source>
</evidence>
<sequence>MSAEEINRDMERAQEYEVTTSRVSPLGENRFELSTGIIIAARFADKLRRVALVSLSRIVDREIIIRDISELNKELFNKLTEMKIGKLDLVKIVVEARYNREEKKLHFENVKITRYYTEEQCRAMNSTLSEENEKLRKELEKIKATLEQLTKSI</sequence>
<dbReference type="EMBL" id="CP012173">
    <property type="protein sequence ID" value="AKV76330.1"/>
    <property type="molecule type" value="Genomic_DNA"/>
</dbReference>
<evidence type="ECO:0000313" key="5">
    <source>
        <dbReference type="EMBL" id="AKV78581.1"/>
    </source>
</evidence>
<evidence type="ECO:0000313" key="7">
    <source>
        <dbReference type="EMBL" id="AKV83070.1"/>
    </source>
</evidence>
<protein>
    <recommendedName>
        <fullName evidence="14">DUF2258 domain-containing protein</fullName>
    </recommendedName>
</protein>
<dbReference type="Proteomes" id="UP000062398">
    <property type="component" value="Chromosome"/>
</dbReference>
<gene>
    <name evidence="2" type="ORF">HA72_1043</name>
    <name evidence="3" type="ORF">MsedA_1056</name>
    <name evidence="4" type="ORF">MsedB_1058</name>
    <name evidence="5" type="ORF">MsedC_1056</name>
    <name evidence="6" type="ORF">MsedD_1057</name>
    <name evidence="7" type="ORF">MsedE_1058</name>
</gene>
<reference evidence="2 8" key="1">
    <citation type="journal article" date="2014" name="J. Bacteriol.">
        <title>Role of an Archaeal PitA Transporter in the Copper and Arsenic Resistance of Metallosphaera sedula, an Extreme Thermoacidophile.</title>
        <authorList>
            <person name="McCarthy S."/>
            <person name="Ai C."/>
            <person name="Wheaton G."/>
            <person name="Tevatia R."/>
            <person name="Eckrich V."/>
            <person name="Kelly R."/>
            <person name="Blum P."/>
        </authorList>
    </citation>
    <scope>NUCLEOTIDE SEQUENCE [LARGE SCALE GENOMIC DNA]</scope>
    <source>
        <strain evidence="2 8">CuR1</strain>
    </source>
</reference>
<dbReference type="RefSeq" id="WP_012020995.1">
    <property type="nucleotide sequence ID" value="NZ_AP019770.1"/>
</dbReference>
<dbReference type="Proteomes" id="UP000062475">
    <property type="component" value="Chromosome"/>
</dbReference>
<dbReference type="InterPro" id="IPR017140">
    <property type="entry name" value="ThermoDBP-RPs_arc"/>
</dbReference>
<organism evidence="2 8">
    <name type="scientific">Metallosphaera sedula</name>
    <dbReference type="NCBI Taxonomy" id="43687"/>
    <lineage>
        <taxon>Archaea</taxon>
        <taxon>Thermoproteota</taxon>
        <taxon>Thermoprotei</taxon>
        <taxon>Sulfolobales</taxon>
        <taxon>Sulfolobaceae</taxon>
        <taxon>Metallosphaera</taxon>
    </lineage>
</organism>
<evidence type="ECO:0008006" key="14">
    <source>
        <dbReference type="Google" id="ProtNLM"/>
    </source>
</evidence>
<dbReference type="EMBL" id="CP008822">
    <property type="protein sequence ID" value="AIM27194.1"/>
    <property type="molecule type" value="Genomic_DNA"/>
</dbReference>
<dbReference type="OrthoDB" id="15362at2157"/>
<reference evidence="10 11" key="2">
    <citation type="journal article" date="2015" name="Genome Announc.">
        <title>Complete Genome Sequences of Evolved Arsenate-Resistant Metallosphaera sedula Strains.</title>
        <authorList>
            <person name="Ai C."/>
            <person name="McCarthy S."/>
            <person name="Schackwitz W."/>
            <person name="Martin J."/>
            <person name="Lipzen A."/>
            <person name="Blum P."/>
        </authorList>
    </citation>
    <scope>NUCLEOTIDE SEQUENCE [LARGE SCALE GENOMIC DNA]</scope>
    <source>
        <strain evidence="5 11">ARS120-1</strain>
        <strain evidence="6 10">ARS120-2</strain>
        <strain evidence="3 13">ARS50-1</strain>
        <strain evidence="4 12">ARS50-2</strain>
    </source>
</reference>
<dbReference type="EMBL" id="CP012172">
    <property type="protein sequence ID" value="AKV74090.1"/>
    <property type="molecule type" value="Genomic_DNA"/>
</dbReference>
<evidence type="ECO:0000256" key="1">
    <source>
        <dbReference type="SAM" id="Coils"/>
    </source>
</evidence>
<feature type="coiled-coil region" evidence="1">
    <location>
        <begin position="118"/>
        <end position="152"/>
    </location>
</feature>
<evidence type="ECO:0000313" key="6">
    <source>
        <dbReference type="EMBL" id="AKV80826.1"/>
    </source>
</evidence>
<reference evidence="7 9" key="3">
    <citation type="submission" date="2015-07" db="EMBL/GenBank/DDBJ databases">
        <title>Physiological, transcriptional responses and genome re-sequencing of acid resistant extremely thermoacidophilic Metallosphaera sedula SARC-M1.</title>
        <authorList>
            <person name="Ai C."/>
            <person name="McCarthy S."/>
            <person name="Eckrich V."/>
            <person name="Rudrappa D."/>
            <person name="Qiu G."/>
            <person name="Blum P."/>
        </authorList>
    </citation>
    <scope>NUCLEOTIDE SEQUENCE [LARGE SCALE GENOMIC DNA]</scope>
    <source>
        <strain evidence="7 9">SARC-M1</strain>
    </source>
</reference>
<dbReference type="Pfam" id="PF10015">
    <property type="entry name" value="ThermoDBP-RP_arch"/>
    <property type="match status" value="1"/>
</dbReference>
<dbReference type="PATRIC" id="fig|43687.5.peg.1085"/>
<dbReference type="Proteomes" id="UP000061362">
    <property type="component" value="Chromosome"/>
</dbReference>
<proteinExistence type="predicted"/>
<dbReference type="GeneID" id="91755513"/>
<keyword evidence="1" id="KW-0175">Coiled coil</keyword>
<dbReference type="AlphaFoldDB" id="A0A088E430"/>
<dbReference type="EMBL" id="CP012175">
    <property type="protein sequence ID" value="AKV80826.1"/>
    <property type="molecule type" value="Genomic_DNA"/>
</dbReference>
<dbReference type="EMBL" id="CP012176">
    <property type="protein sequence ID" value="AKV83070.1"/>
    <property type="molecule type" value="Genomic_DNA"/>
</dbReference>
<dbReference type="OMA" id="KIEWFVP"/>
<evidence type="ECO:0000313" key="3">
    <source>
        <dbReference type="EMBL" id="AKV74090.1"/>
    </source>
</evidence>
<dbReference type="Proteomes" id="UP000029084">
    <property type="component" value="Chromosome"/>
</dbReference>
<evidence type="ECO:0000313" key="10">
    <source>
        <dbReference type="Proteomes" id="UP000061362"/>
    </source>
</evidence>
<evidence type="ECO:0000313" key="12">
    <source>
        <dbReference type="Proteomes" id="UP000062475"/>
    </source>
</evidence>
<name>A0A088E430_9CREN</name>
<evidence type="ECO:0000313" key="11">
    <source>
        <dbReference type="Proteomes" id="UP000062398"/>
    </source>
</evidence>
<dbReference type="Proteomes" id="UP000068832">
    <property type="component" value="Chromosome"/>
</dbReference>
<evidence type="ECO:0000313" key="9">
    <source>
        <dbReference type="Proteomes" id="UP000056255"/>
    </source>
</evidence>
<dbReference type="Proteomes" id="UP000056255">
    <property type="component" value="Chromosome"/>
</dbReference>